<dbReference type="Gene3D" id="2.40.70.10">
    <property type="entry name" value="Acid Proteases"/>
    <property type="match status" value="1"/>
</dbReference>
<dbReference type="EMBL" id="GL377568">
    <property type="protein sequence ID" value="EFJ35660.1"/>
    <property type="molecule type" value="Genomic_DNA"/>
</dbReference>
<evidence type="ECO:0000259" key="3">
    <source>
        <dbReference type="Pfam" id="PF14541"/>
    </source>
</evidence>
<evidence type="ECO:0000313" key="4">
    <source>
        <dbReference type="EMBL" id="EFJ35660.1"/>
    </source>
</evidence>
<evidence type="ECO:0000313" key="5">
    <source>
        <dbReference type="Proteomes" id="UP000001514"/>
    </source>
</evidence>
<keyword evidence="5" id="KW-1185">Reference proteome</keyword>
<dbReference type="SUPFAM" id="SSF50630">
    <property type="entry name" value="Acid proteases"/>
    <property type="match status" value="1"/>
</dbReference>
<organism evidence="5">
    <name type="scientific">Selaginella moellendorffii</name>
    <name type="common">Spikemoss</name>
    <dbReference type="NCBI Taxonomy" id="88036"/>
    <lineage>
        <taxon>Eukaryota</taxon>
        <taxon>Viridiplantae</taxon>
        <taxon>Streptophyta</taxon>
        <taxon>Embryophyta</taxon>
        <taxon>Tracheophyta</taxon>
        <taxon>Lycopodiopsida</taxon>
        <taxon>Selaginellales</taxon>
        <taxon>Selaginellaceae</taxon>
        <taxon>Selaginella</taxon>
    </lineage>
</organism>
<sequence length="199" mass="22163">MDYTSTFIYCVPSDMFSSKIVFGNYKKSSNSSLSYSPMIVNPNSTALHYIRLRSININDTLTFLVKGILANGTGGTIIDSMFAFSYFTPDSYTPLVQAIQNLNSNLTQVSSNETAALLGNDFCYNVSVNGDTPPPQTLTYHFENLNWKSRRLDLEQQDVMILSRTACKDSRGVGFFPPNRTPIVNTNLFLPLLEKAAKP</sequence>
<dbReference type="Pfam" id="PF14541">
    <property type="entry name" value="TAXi_C"/>
    <property type="match status" value="1"/>
</dbReference>
<dbReference type="Proteomes" id="UP000001514">
    <property type="component" value="Unassembled WGS sequence"/>
</dbReference>
<dbReference type="InterPro" id="IPR051708">
    <property type="entry name" value="Plant_Aspart_Prot_A1"/>
</dbReference>
<proteinExistence type="predicted"/>
<name>D8QWL7_SELML</name>
<keyword evidence="1" id="KW-0645">Protease</keyword>
<dbReference type="Gramene" id="EFJ35660">
    <property type="protein sequence ID" value="EFJ35660"/>
    <property type="gene ID" value="SELMODRAFT_405210"/>
</dbReference>
<dbReference type="InterPro" id="IPR032799">
    <property type="entry name" value="TAXi_C"/>
</dbReference>
<feature type="domain" description="Xylanase inhibitor C-terminal" evidence="3">
    <location>
        <begin position="49"/>
        <end position="160"/>
    </location>
</feature>
<accession>D8QWL7</accession>
<dbReference type="HOGENOM" id="CLU_1374268_0_0_1"/>
<reference evidence="4 5" key="1">
    <citation type="journal article" date="2011" name="Science">
        <title>The Selaginella genome identifies genetic changes associated with the evolution of vascular plants.</title>
        <authorList>
            <person name="Banks J.A."/>
            <person name="Nishiyama T."/>
            <person name="Hasebe M."/>
            <person name="Bowman J.L."/>
            <person name="Gribskov M."/>
            <person name="dePamphilis C."/>
            <person name="Albert V.A."/>
            <person name="Aono N."/>
            <person name="Aoyama T."/>
            <person name="Ambrose B.A."/>
            <person name="Ashton N.W."/>
            <person name="Axtell M.J."/>
            <person name="Barker E."/>
            <person name="Barker M.S."/>
            <person name="Bennetzen J.L."/>
            <person name="Bonawitz N.D."/>
            <person name="Chapple C."/>
            <person name="Cheng C."/>
            <person name="Correa L.G."/>
            <person name="Dacre M."/>
            <person name="DeBarry J."/>
            <person name="Dreyer I."/>
            <person name="Elias M."/>
            <person name="Engstrom E.M."/>
            <person name="Estelle M."/>
            <person name="Feng L."/>
            <person name="Finet C."/>
            <person name="Floyd S.K."/>
            <person name="Frommer W.B."/>
            <person name="Fujita T."/>
            <person name="Gramzow L."/>
            <person name="Gutensohn M."/>
            <person name="Harholt J."/>
            <person name="Hattori M."/>
            <person name="Heyl A."/>
            <person name="Hirai T."/>
            <person name="Hiwatashi Y."/>
            <person name="Ishikawa M."/>
            <person name="Iwata M."/>
            <person name="Karol K.G."/>
            <person name="Koehler B."/>
            <person name="Kolukisaoglu U."/>
            <person name="Kubo M."/>
            <person name="Kurata T."/>
            <person name="Lalonde S."/>
            <person name="Li K."/>
            <person name="Li Y."/>
            <person name="Litt A."/>
            <person name="Lyons E."/>
            <person name="Manning G."/>
            <person name="Maruyama T."/>
            <person name="Michael T.P."/>
            <person name="Mikami K."/>
            <person name="Miyazaki S."/>
            <person name="Morinaga S."/>
            <person name="Murata T."/>
            <person name="Mueller-Roeber B."/>
            <person name="Nelson D.R."/>
            <person name="Obara M."/>
            <person name="Oguri Y."/>
            <person name="Olmstead R.G."/>
            <person name="Onodera N."/>
            <person name="Petersen B.L."/>
            <person name="Pils B."/>
            <person name="Prigge M."/>
            <person name="Rensing S.A."/>
            <person name="Riano-Pachon D.M."/>
            <person name="Roberts A.W."/>
            <person name="Sato Y."/>
            <person name="Scheller H.V."/>
            <person name="Schulz B."/>
            <person name="Schulz C."/>
            <person name="Shakirov E.V."/>
            <person name="Shibagaki N."/>
            <person name="Shinohara N."/>
            <person name="Shippen D.E."/>
            <person name="Soerensen I."/>
            <person name="Sotooka R."/>
            <person name="Sugimoto N."/>
            <person name="Sugita M."/>
            <person name="Sumikawa N."/>
            <person name="Tanurdzic M."/>
            <person name="Theissen G."/>
            <person name="Ulvskov P."/>
            <person name="Wakazuki S."/>
            <person name="Weng J.K."/>
            <person name="Willats W.W."/>
            <person name="Wipf D."/>
            <person name="Wolf P.G."/>
            <person name="Yang L."/>
            <person name="Zimmer A.D."/>
            <person name="Zhu Q."/>
            <person name="Mitros T."/>
            <person name="Hellsten U."/>
            <person name="Loque D."/>
            <person name="Otillar R."/>
            <person name="Salamov A."/>
            <person name="Schmutz J."/>
            <person name="Shapiro H."/>
            <person name="Lindquist E."/>
            <person name="Lucas S."/>
            <person name="Rokhsar D."/>
            <person name="Grigoriev I.V."/>
        </authorList>
    </citation>
    <scope>NUCLEOTIDE SEQUENCE [LARGE SCALE GENOMIC DNA]</scope>
</reference>
<dbReference type="PANTHER" id="PTHR47967">
    <property type="entry name" value="OS07G0603500 PROTEIN-RELATED"/>
    <property type="match status" value="1"/>
</dbReference>
<protein>
    <recommendedName>
        <fullName evidence="3">Xylanase inhibitor C-terminal domain-containing protein</fullName>
    </recommendedName>
</protein>
<evidence type="ECO:0000256" key="1">
    <source>
        <dbReference type="ARBA" id="ARBA00022670"/>
    </source>
</evidence>
<dbReference type="InParanoid" id="D8QWL7"/>
<dbReference type="GO" id="GO:0008233">
    <property type="term" value="F:peptidase activity"/>
    <property type="evidence" value="ECO:0007669"/>
    <property type="project" value="UniProtKB-KW"/>
</dbReference>
<gene>
    <name evidence="4" type="ORF">SELMODRAFT_405210</name>
</gene>
<dbReference type="AlphaFoldDB" id="D8QWL7"/>
<evidence type="ECO:0000256" key="2">
    <source>
        <dbReference type="ARBA" id="ARBA00022801"/>
    </source>
</evidence>
<keyword evidence="2" id="KW-0378">Hydrolase</keyword>
<dbReference type="PANTHER" id="PTHR47967:SF124">
    <property type="entry name" value="XYLANASE INHIBITOR C-TERMINAL DOMAIN-CONTAINING PROTEIN"/>
    <property type="match status" value="1"/>
</dbReference>
<dbReference type="GO" id="GO:0006508">
    <property type="term" value="P:proteolysis"/>
    <property type="evidence" value="ECO:0007669"/>
    <property type="project" value="UniProtKB-KW"/>
</dbReference>
<dbReference type="KEGG" id="smo:SELMODRAFT_405210"/>
<dbReference type="InterPro" id="IPR021109">
    <property type="entry name" value="Peptidase_aspartic_dom_sf"/>
</dbReference>